<proteinExistence type="predicted"/>
<evidence type="ECO:0000313" key="3">
    <source>
        <dbReference type="Proteomes" id="UP000273643"/>
    </source>
</evidence>
<evidence type="ECO:0000256" key="1">
    <source>
        <dbReference type="SAM" id="MobiDB-lite"/>
    </source>
</evidence>
<feature type="compositionally biased region" description="Basic and acidic residues" evidence="1">
    <location>
        <begin position="22"/>
        <end position="34"/>
    </location>
</feature>
<dbReference type="InterPro" id="IPR025255">
    <property type="entry name" value="DUF4202"/>
</dbReference>
<name>A0A3N1NPA3_9GAMM</name>
<dbReference type="EMBL" id="RJUK01000001">
    <property type="protein sequence ID" value="ROQ20672.1"/>
    <property type="molecule type" value="Genomic_DNA"/>
</dbReference>
<organism evidence="2 3">
    <name type="scientific">Marinimicrobium koreense</name>
    <dbReference type="NCBI Taxonomy" id="306545"/>
    <lineage>
        <taxon>Bacteria</taxon>
        <taxon>Pseudomonadati</taxon>
        <taxon>Pseudomonadota</taxon>
        <taxon>Gammaproteobacteria</taxon>
        <taxon>Cellvibrionales</taxon>
        <taxon>Cellvibrionaceae</taxon>
        <taxon>Marinimicrobium</taxon>
    </lineage>
</organism>
<dbReference type="OrthoDB" id="9799165at2"/>
<dbReference type="Pfam" id="PF13875">
    <property type="entry name" value="DUF4202"/>
    <property type="match status" value="1"/>
</dbReference>
<dbReference type="AlphaFoldDB" id="A0A3N1NPA3"/>
<dbReference type="PANTHER" id="PTHR41729:SF1">
    <property type="entry name" value="GLUTAMYL-TRNA SYNTHETASE"/>
    <property type="match status" value="1"/>
</dbReference>
<sequence>MPDSQTRLDQTLAAFDAANAEDPNRETDQGESHPKEWLYGRRMTETLNVFCPDASEPLQLAARCQHIRRWESPRSDYPDGRAGYKKWRSQLALHHGRVAGQIMAEHGYDEETIRRVQDMLIKRNLKRDPEVQTLEDVICLVFLSHYLEDFAQKHNEEKLIDIIQKTWNKMSEKGHEAALKLPLSEPMGRLIHKALGA</sequence>
<protein>
    <submittedName>
        <fullName evidence="2">Uncharacterized protein DUF4202</fullName>
    </submittedName>
</protein>
<dbReference type="PANTHER" id="PTHR41729">
    <property type="entry name" value="GLUTAMYL-TRNA SYNTHETASE"/>
    <property type="match status" value="1"/>
</dbReference>
<dbReference type="RefSeq" id="WP_123637784.1">
    <property type="nucleotide sequence ID" value="NZ_JBHYFO010000004.1"/>
</dbReference>
<evidence type="ECO:0000313" key="2">
    <source>
        <dbReference type="EMBL" id="ROQ20672.1"/>
    </source>
</evidence>
<comment type="caution">
    <text evidence="2">The sequence shown here is derived from an EMBL/GenBank/DDBJ whole genome shotgun (WGS) entry which is preliminary data.</text>
</comment>
<keyword evidence="3" id="KW-1185">Reference proteome</keyword>
<dbReference type="Proteomes" id="UP000273643">
    <property type="component" value="Unassembled WGS sequence"/>
</dbReference>
<accession>A0A3N1NPA3</accession>
<reference evidence="2 3" key="1">
    <citation type="submission" date="2018-11" db="EMBL/GenBank/DDBJ databases">
        <title>Genomic Encyclopedia of Type Strains, Phase IV (KMG-IV): sequencing the most valuable type-strain genomes for metagenomic binning, comparative biology and taxonomic classification.</title>
        <authorList>
            <person name="Goeker M."/>
        </authorList>
    </citation>
    <scope>NUCLEOTIDE SEQUENCE [LARGE SCALE GENOMIC DNA]</scope>
    <source>
        <strain evidence="2 3">DSM 16974</strain>
    </source>
</reference>
<feature type="region of interest" description="Disordered" evidence="1">
    <location>
        <begin position="15"/>
        <end position="34"/>
    </location>
</feature>
<gene>
    <name evidence="2" type="ORF">EDC38_1285</name>
</gene>